<comment type="caution">
    <text evidence="1">The sequence shown here is derived from an EMBL/GenBank/DDBJ whole genome shotgun (WGS) entry which is preliminary data.</text>
</comment>
<accession>A0A3N6RXT8</accession>
<evidence type="ECO:0000313" key="1">
    <source>
        <dbReference type="EMBL" id="KAF2542279.1"/>
    </source>
</evidence>
<sequence>MANYQFLDLAAPIPYLSFENRLQTNRAFFVRDRFPVGAPTRRHENDIARLKYEDKCLRGFVVQGTLCPYEADVREARRIIDRVEWSYTVLHVRPFFPRVVRKLISNLCHTADGVLIRGTHFGFDPDVINTVMLTPLIEKSYDWESVDLKSAIYVLTGYRCFGWTGFTLTTLGAPYQILYRVCERN</sequence>
<reference evidence="1" key="1">
    <citation type="submission" date="2019-12" db="EMBL/GenBank/DDBJ databases">
        <title>Genome sequencing and annotation of Brassica cretica.</title>
        <authorList>
            <person name="Studholme D.J."/>
            <person name="Sarris P.F."/>
        </authorList>
    </citation>
    <scope>NUCLEOTIDE SEQUENCE</scope>
    <source>
        <strain evidence="1">PFS-001/15</strain>
        <tissue evidence="1">Leaf</tissue>
    </source>
</reference>
<organism evidence="1 2">
    <name type="scientific">Brassica cretica</name>
    <name type="common">Mustard</name>
    <dbReference type="NCBI Taxonomy" id="69181"/>
    <lineage>
        <taxon>Eukaryota</taxon>
        <taxon>Viridiplantae</taxon>
        <taxon>Streptophyta</taxon>
        <taxon>Embryophyta</taxon>
        <taxon>Tracheophyta</taxon>
        <taxon>Spermatophyta</taxon>
        <taxon>Magnoliopsida</taxon>
        <taxon>eudicotyledons</taxon>
        <taxon>Gunneridae</taxon>
        <taxon>Pentapetalae</taxon>
        <taxon>rosids</taxon>
        <taxon>malvids</taxon>
        <taxon>Brassicales</taxon>
        <taxon>Brassicaceae</taxon>
        <taxon>Brassiceae</taxon>
        <taxon>Brassica</taxon>
    </lineage>
</organism>
<protein>
    <submittedName>
        <fullName evidence="1">Uncharacterized protein</fullName>
    </submittedName>
</protein>
<dbReference type="Proteomes" id="UP000712281">
    <property type="component" value="Unassembled WGS sequence"/>
</dbReference>
<name>A0A3N6RXT8_BRACR</name>
<proteinExistence type="predicted"/>
<gene>
    <name evidence="1" type="ORF">F2Q68_00031762</name>
</gene>
<evidence type="ECO:0000313" key="2">
    <source>
        <dbReference type="Proteomes" id="UP000712281"/>
    </source>
</evidence>
<dbReference type="EMBL" id="QGKW02002005">
    <property type="protein sequence ID" value="KAF2542279.1"/>
    <property type="molecule type" value="Genomic_DNA"/>
</dbReference>
<dbReference type="AlphaFoldDB" id="A0A3N6RXT8"/>